<feature type="transmembrane region" description="Helical" evidence="1">
    <location>
        <begin position="189"/>
        <end position="210"/>
    </location>
</feature>
<evidence type="ECO:0000313" key="3">
    <source>
        <dbReference type="Proteomes" id="UP000253508"/>
    </source>
</evidence>
<dbReference type="RefSeq" id="WP_114118223.1">
    <property type="nucleotide sequence ID" value="NZ_BMHU01000002.1"/>
</dbReference>
<protein>
    <recommendedName>
        <fullName evidence="4">Integral membrane protein</fullName>
    </recommendedName>
</protein>
<sequence>MTEATPHRARGTIAAILIILGLVLVPIGVVSSAARTLLTDEDAFVDTLAPLAEDPDVQGVVTEGVTQSITDAVDSLGLPSAVTGALEPLVEEQVGEAVASDAFARAWQKSLLLSHEQLVATLSADPDSALTLTEAGGIELQIGPIVAEVRDRLVANGSQFAERIPDVDRGILIYENDNLAKLEPVYNRVLVVGAWSPWVAAALIVAGIAVAARRARAAITTGIVLAVIGIALCAALAIGRGVFASSLESTIVTADAAGVVYDALASRILWPAIAVAGGGAVLAIAVAIGRRIRRR</sequence>
<accession>A0A367XZC5</accession>
<feature type="transmembrane region" description="Helical" evidence="1">
    <location>
        <begin position="217"/>
        <end position="238"/>
    </location>
</feature>
<feature type="transmembrane region" description="Helical" evidence="1">
    <location>
        <begin position="12"/>
        <end position="34"/>
    </location>
</feature>
<dbReference type="EMBL" id="QORO01000003">
    <property type="protein sequence ID" value="RCK58620.1"/>
    <property type="molecule type" value="Genomic_DNA"/>
</dbReference>
<keyword evidence="1" id="KW-0812">Transmembrane</keyword>
<keyword evidence="1" id="KW-0472">Membrane</keyword>
<dbReference type="Proteomes" id="UP000253508">
    <property type="component" value="Unassembled WGS sequence"/>
</dbReference>
<evidence type="ECO:0000256" key="1">
    <source>
        <dbReference type="SAM" id="Phobius"/>
    </source>
</evidence>
<dbReference type="AlphaFoldDB" id="A0A367XZC5"/>
<feature type="transmembrane region" description="Helical" evidence="1">
    <location>
        <begin position="268"/>
        <end position="289"/>
    </location>
</feature>
<dbReference type="OrthoDB" id="4350291at2"/>
<organism evidence="2 3">
    <name type="scientific">Microbacterium sorbitolivorans</name>
    <dbReference type="NCBI Taxonomy" id="1867410"/>
    <lineage>
        <taxon>Bacteria</taxon>
        <taxon>Bacillati</taxon>
        <taxon>Actinomycetota</taxon>
        <taxon>Actinomycetes</taxon>
        <taxon>Micrococcales</taxon>
        <taxon>Microbacteriaceae</taxon>
        <taxon>Microbacterium</taxon>
    </lineage>
</organism>
<keyword evidence="1" id="KW-1133">Transmembrane helix</keyword>
<evidence type="ECO:0008006" key="4">
    <source>
        <dbReference type="Google" id="ProtNLM"/>
    </source>
</evidence>
<gene>
    <name evidence="2" type="ORF">DTO57_10720</name>
</gene>
<reference evidence="2 3" key="1">
    <citation type="submission" date="2018-07" db="EMBL/GenBank/DDBJ databases">
        <title>Microbacterium endoborsara sp. nov., a novel actinobacterium isolated from Borszczowia aralocaspica.</title>
        <authorList>
            <person name="An D."/>
        </authorList>
    </citation>
    <scope>NUCLEOTIDE SEQUENCE [LARGE SCALE GENOMIC DNA]</scope>
    <source>
        <strain evidence="2 3">C1.15228</strain>
    </source>
</reference>
<keyword evidence="3" id="KW-1185">Reference proteome</keyword>
<evidence type="ECO:0000313" key="2">
    <source>
        <dbReference type="EMBL" id="RCK58620.1"/>
    </source>
</evidence>
<proteinExistence type="predicted"/>
<comment type="caution">
    <text evidence="2">The sequence shown here is derived from an EMBL/GenBank/DDBJ whole genome shotgun (WGS) entry which is preliminary data.</text>
</comment>
<name>A0A367XZC5_9MICO</name>